<accession>A0ABP9ML88</accession>
<dbReference type="EMBL" id="BAABIY010000012">
    <property type="protein sequence ID" value="GAA5096726.1"/>
    <property type="molecule type" value="Genomic_DNA"/>
</dbReference>
<proteinExistence type="predicted"/>
<sequence>MDCLYITKGRYVDKKIKESKNLHAAFLSRNARKCEVKWHSYSLCKRREVPLERQHQKELEEAIN</sequence>
<organism evidence="1 2">
    <name type="scientific">Bartonella acomydis</name>
    <dbReference type="NCBI Taxonomy" id="686234"/>
    <lineage>
        <taxon>Bacteria</taxon>
        <taxon>Pseudomonadati</taxon>
        <taxon>Pseudomonadota</taxon>
        <taxon>Alphaproteobacteria</taxon>
        <taxon>Hyphomicrobiales</taxon>
        <taxon>Bartonellaceae</taxon>
        <taxon>Bartonella</taxon>
    </lineage>
</organism>
<protein>
    <submittedName>
        <fullName evidence="1">Uncharacterized protein</fullName>
    </submittedName>
</protein>
<evidence type="ECO:0000313" key="2">
    <source>
        <dbReference type="Proteomes" id="UP001501525"/>
    </source>
</evidence>
<comment type="caution">
    <text evidence="1">The sequence shown here is derived from an EMBL/GenBank/DDBJ whole genome shotgun (WGS) entry which is preliminary data.</text>
</comment>
<gene>
    <name evidence="1" type="ORF">GCM10023260_05860</name>
</gene>
<evidence type="ECO:0000313" key="1">
    <source>
        <dbReference type="EMBL" id="GAA5096726.1"/>
    </source>
</evidence>
<name>A0ABP9ML88_9HYPH</name>
<reference evidence="2" key="1">
    <citation type="journal article" date="2019" name="Int. J. Syst. Evol. Microbiol.">
        <title>The Global Catalogue of Microorganisms (GCM) 10K type strain sequencing project: providing services to taxonomists for standard genome sequencing and annotation.</title>
        <authorList>
            <consortium name="The Broad Institute Genomics Platform"/>
            <consortium name="The Broad Institute Genome Sequencing Center for Infectious Disease"/>
            <person name="Wu L."/>
            <person name="Ma J."/>
        </authorList>
    </citation>
    <scope>NUCLEOTIDE SEQUENCE [LARGE SCALE GENOMIC DNA]</scope>
    <source>
        <strain evidence="2">JCM 17706</strain>
    </source>
</reference>
<dbReference type="Proteomes" id="UP001501525">
    <property type="component" value="Unassembled WGS sequence"/>
</dbReference>
<keyword evidence="2" id="KW-1185">Reference proteome</keyword>